<dbReference type="Proteomes" id="UP000198639">
    <property type="component" value="Unassembled WGS sequence"/>
</dbReference>
<dbReference type="InterPro" id="IPR008969">
    <property type="entry name" value="CarboxyPept-like_regulatory"/>
</dbReference>
<feature type="signal peptide" evidence="1">
    <location>
        <begin position="1"/>
        <end position="29"/>
    </location>
</feature>
<evidence type="ECO:0000313" key="2">
    <source>
        <dbReference type="EMBL" id="SFC63406.1"/>
    </source>
</evidence>
<dbReference type="STRING" id="1164594.SAMN05216204_10883"/>
<dbReference type="Pfam" id="PF09136">
    <property type="entry name" value="Glucodextran_B"/>
    <property type="match status" value="1"/>
</dbReference>
<reference evidence="3" key="1">
    <citation type="submission" date="2016-10" db="EMBL/GenBank/DDBJ databases">
        <authorList>
            <person name="Varghese N."/>
            <person name="Submissions S."/>
        </authorList>
    </citation>
    <scope>NUCLEOTIDE SEQUENCE [LARGE SCALE GENOMIC DNA]</scope>
    <source>
        <strain evidence="3">CGMCC 1.12041</strain>
    </source>
</reference>
<evidence type="ECO:0008006" key="4">
    <source>
        <dbReference type="Google" id="ProtNLM"/>
    </source>
</evidence>
<evidence type="ECO:0000256" key="1">
    <source>
        <dbReference type="SAM" id="SignalP"/>
    </source>
</evidence>
<protein>
    <recommendedName>
        <fullName evidence="4">Carboxypeptidase regulatory-like domain-containing protein</fullName>
    </recommendedName>
</protein>
<dbReference type="NCBIfam" id="NF041940">
    <property type="entry name" value="choice_anch_X"/>
    <property type="match status" value="1"/>
</dbReference>
<name>A0A1I1KRF5_9BURK</name>
<sequence>MNIVASLRSMRSVVVVCLIGALACGTAAAGTLGAPSMSPASIPARTASEITFTVSITDPNYTAGTANVQRLTAAGGIASVVGNLRDDGTQGDAQAGDRIYTLRTTLQQADPGTMMFQVSAGFKGELKRSFAGPLALTVSSAQTPVIGAVQLAPAATPAGVGLLATVTAQIDNGATVASSVALQKLDANGAVLATLGQLHDDGAEGDSAAGDKTYTLRTTVLENQAGTVHYRVAATFPGTSSPVYSAPLSIAITGTATGITITSPGNGSYLNTPVLTLHGNVGDSAAQVKINGIATPLSNKSFAASVPLNEGPNILTAVAANSNGSTSTTSILVTLDTTPPKVEIYSPAAGGSTGAATVTVTGVVNDIVVGTVNPQQATVTVNGIAAEVVNRTFMARDVPLAVGANTIQAVATDRAGNRATTTASVSRAAPGLLSLAALSGNNQAARVGSALPAPLVAKLTNNQGAPEVNKPIVFRVIGLDGTLSAASAAGAGTSAIAVNTDAQGQAKAYFKLGSRAGAGNNLVEASAAGVASTADFVASGSPGGAQLVVVDSGNNQYGVVGQALPLPFIAIVTDASNNRLRGIPVTFKVIGGGGGFGAARSPTMQATSDSDGRVATNLFLGPEPGVNNNVVEVSFTGNTGAAAAFSATAMVPGPANETRISGVVLDNSNQPLPGVTMRLLQINQGNASNIPQEMAPAVRTNAQGQFVMTGVPVGIFKLMADGGTAQRAGVWPTLDFDMITVSGRDNTVGMPIFLPEVNPANRVCVNETTGGTVTIPEVPGFALTIAPGSATFPGGSRSGCVSVTPVNIDKVPMSPGFGQQPRFVVTIQPAGTHFSPAARMTMPNVDGLAPRAVTEMYSYDHDLASFVAIGSATVSADGSTITSDLGSGVIKAGWHCGGNPNTTGSAGTCPTCKKCEGASCVADNSMVPQQESTGDCKEQFCSGGAIANRFKDSEQPTDKCMMCKNGVPTEKAPKEWGPTHSVTFDSTAGLRGITDKIQAGFNALGMGAVAIKTSTFTASRRTKDCCNPTTGNVQKDGMSETQGEGAINIEMRGLTIWGPPNIHRKMDFKIVEITVDVQVGVKVDNNAVLAASAGQRADACAGDNCFFGAINAGITVTPKATLEAIACEVTLWTDQHCAGITFTPLGFDVNFRSGVSYNESKCTDGFKGSVTLGKIEAFSHFQLGIPGSAGYRFSVEVYAGGIF</sequence>
<keyword evidence="3" id="KW-1185">Reference proteome</keyword>
<dbReference type="InterPro" id="IPR013783">
    <property type="entry name" value="Ig-like_fold"/>
</dbReference>
<dbReference type="AlphaFoldDB" id="A0A1I1KRF5"/>
<proteinExistence type="predicted"/>
<dbReference type="Gene3D" id="2.60.40.10">
    <property type="entry name" value="Immunoglobulins"/>
    <property type="match status" value="2"/>
</dbReference>
<keyword evidence="1" id="KW-0732">Signal</keyword>
<dbReference type="EMBL" id="FOLD01000008">
    <property type="protein sequence ID" value="SFC63406.1"/>
    <property type="molecule type" value="Genomic_DNA"/>
</dbReference>
<organism evidence="2 3">
    <name type="scientific">Massilia yuzhufengensis</name>
    <dbReference type="NCBI Taxonomy" id="1164594"/>
    <lineage>
        <taxon>Bacteria</taxon>
        <taxon>Pseudomonadati</taxon>
        <taxon>Pseudomonadota</taxon>
        <taxon>Betaproteobacteria</taxon>
        <taxon>Burkholderiales</taxon>
        <taxon>Oxalobacteraceae</taxon>
        <taxon>Telluria group</taxon>
        <taxon>Massilia</taxon>
    </lineage>
</organism>
<feature type="chain" id="PRO_5011583301" description="Carboxypeptidase regulatory-like domain-containing protein" evidence="1">
    <location>
        <begin position="30"/>
        <end position="1203"/>
    </location>
</feature>
<dbReference type="SUPFAM" id="SSF49464">
    <property type="entry name" value="Carboxypeptidase regulatory domain-like"/>
    <property type="match status" value="1"/>
</dbReference>
<gene>
    <name evidence="2" type="ORF">SAMN05216204_10883</name>
</gene>
<evidence type="ECO:0000313" key="3">
    <source>
        <dbReference type="Proteomes" id="UP000198639"/>
    </source>
</evidence>
<accession>A0A1I1KRF5</accession>